<comment type="caution">
    <text evidence="2">The sequence shown here is derived from an EMBL/GenBank/DDBJ whole genome shotgun (WGS) entry which is preliminary data.</text>
</comment>
<organism evidence="2 3">
    <name type="scientific">Paramuricea clavata</name>
    <name type="common">Red gorgonian</name>
    <name type="synonym">Violescent sea-whip</name>
    <dbReference type="NCBI Taxonomy" id="317549"/>
    <lineage>
        <taxon>Eukaryota</taxon>
        <taxon>Metazoa</taxon>
        <taxon>Cnidaria</taxon>
        <taxon>Anthozoa</taxon>
        <taxon>Octocorallia</taxon>
        <taxon>Malacalcyonacea</taxon>
        <taxon>Plexauridae</taxon>
        <taxon>Paramuricea</taxon>
    </lineage>
</organism>
<name>A0A6S7IYQ6_PARCT</name>
<gene>
    <name evidence="2" type="ORF">PACLA_8A000990</name>
</gene>
<accession>A0A6S7IYQ6</accession>
<proteinExistence type="predicted"/>
<reference evidence="2" key="1">
    <citation type="submission" date="2020-04" db="EMBL/GenBank/DDBJ databases">
        <authorList>
            <person name="Alioto T."/>
            <person name="Alioto T."/>
            <person name="Gomez Garrido J."/>
        </authorList>
    </citation>
    <scope>NUCLEOTIDE SEQUENCE</scope>
    <source>
        <strain evidence="2">A484AB</strain>
    </source>
</reference>
<evidence type="ECO:0000313" key="3">
    <source>
        <dbReference type="Proteomes" id="UP001152795"/>
    </source>
</evidence>
<dbReference type="AlphaFoldDB" id="A0A6S7IYQ6"/>
<feature type="region of interest" description="Disordered" evidence="1">
    <location>
        <begin position="120"/>
        <end position="147"/>
    </location>
</feature>
<dbReference type="Proteomes" id="UP001152795">
    <property type="component" value="Unassembled WGS sequence"/>
</dbReference>
<dbReference type="EMBL" id="CACRXK020012299">
    <property type="protein sequence ID" value="CAB4023066.1"/>
    <property type="molecule type" value="Genomic_DNA"/>
</dbReference>
<evidence type="ECO:0000256" key="1">
    <source>
        <dbReference type="SAM" id="MobiDB-lite"/>
    </source>
</evidence>
<keyword evidence="3" id="KW-1185">Reference proteome</keyword>
<evidence type="ECO:0000313" key="2">
    <source>
        <dbReference type="EMBL" id="CAB4023066.1"/>
    </source>
</evidence>
<dbReference type="OrthoDB" id="10553380at2759"/>
<sequence>MAEERYALVFWIEDKQYSVVERKDIIGEVEINKTLPVAWRTKKKGSVHVVRNWYEATILKFSDNEENLQLLCCQYAEKREAELNNVDGRKQKRKKSAKLREQHDDFGTEEDCEEVMPVIEKKSKTKRKEASDRSMIMAKGKGKKGSH</sequence>
<feature type="region of interest" description="Disordered" evidence="1">
    <location>
        <begin position="83"/>
        <end position="108"/>
    </location>
</feature>
<protein>
    <submittedName>
        <fullName evidence="2">Uncharacterized protein</fullName>
    </submittedName>
</protein>